<dbReference type="PROSITE" id="PS51257">
    <property type="entry name" value="PROKAR_LIPOPROTEIN"/>
    <property type="match status" value="1"/>
</dbReference>
<evidence type="ECO:0000313" key="4">
    <source>
        <dbReference type="EMBL" id="RNF50991.1"/>
    </source>
</evidence>
<dbReference type="RefSeq" id="WP_123095504.1">
    <property type="nucleotide sequence ID" value="NZ_RIZG01000004.1"/>
</dbReference>
<dbReference type="InterPro" id="IPR023346">
    <property type="entry name" value="Lysozyme-like_dom_sf"/>
</dbReference>
<feature type="signal peptide" evidence="2">
    <location>
        <begin position="1"/>
        <end position="26"/>
    </location>
</feature>
<dbReference type="NCBIfam" id="TIGR02282">
    <property type="entry name" value="MltB"/>
    <property type="match status" value="1"/>
</dbReference>
<dbReference type="GO" id="GO:0009253">
    <property type="term" value="P:peptidoglycan catabolic process"/>
    <property type="evidence" value="ECO:0007669"/>
    <property type="project" value="TreeGrafter"/>
</dbReference>
<dbReference type="Proteomes" id="UP000280507">
    <property type="component" value="Unassembled WGS sequence"/>
</dbReference>
<dbReference type="PANTHER" id="PTHR30163">
    <property type="entry name" value="MEMBRANE-BOUND LYTIC MUREIN TRANSGLYCOSYLASE B"/>
    <property type="match status" value="1"/>
</dbReference>
<organism evidence="4 5">
    <name type="scientific">Marinomonas hwangdonensis</name>
    <dbReference type="NCBI Taxonomy" id="1053647"/>
    <lineage>
        <taxon>Bacteria</taxon>
        <taxon>Pseudomonadati</taxon>
        <taxon>Pseudomonadota</taxon>
        <taxon>Gammaproteobacteria</taxon>
        <taxon>Oceanospirillales</taxon>
        <taxon>Oceanospirillaceae</taxon>
        <taxon>Marinomonas</taxon>
    </lineage>
</organism>
<accession>A0A3M8Q5S2</accession>
<dbReference type="CDD" id="cd13399">
    <property type="entry name" value="Slt35-like"/>
    <property type="match status" value="1"/>
</dbReference>
<dbReference type="GO" id="GO:0008933">
    <property type="term" value="F:peptidoglycan lytic transglycosylase activity"/>
    <property type="evidence" value="ECO:0007669"/>
    <property type="project" value="TreeGrafter"/>
</dbReference>
<sequence>MIKQTACLLLALSLAACSGVDQSAQALGTGVSPLLLEDKPEQWADSYAGNPEVQLFIDRLVKGYGFDRERLEIAFSNIKQRPNVIEKSDNQPEVLIPYFEYKTRFVNEDRTKMGQEFAVRNQYWLRKAEQDFGVEPNIIVALIGVETYYGRITGSRDVFTSLTTLAFDYPRRKTYFQSELEAYLLLSRENDWNIGGTKGSYSGAMGMVQFMPSNYRALAIDYDKNGLIDLWKSDADAIGSVANYLRHHGWQPGQPWFVTAQVANPSDVEEFVNRGRKPNKDFATWSSLNVLPTQSFIPQKTGLIGLRTGPDDMSYWLAYENFFTIMDYNPSRRYAMSVLELAESIGRYESH</sequence>
<dbReference type="Gene3D" id="1.10.8.350">
    <property type="entry name" value="Bacterial muramidase"/>
    <property type="match status" value="1"/>
</dbReference>
<evidence type="ECO:0000256" key="1">
    <source>
        <dbReference type="PIRSR" id="PIRSR611757-1"/>
    </source>
</evidence>
<evidence type="ECO:0000259" key="3">
    <source>
        <dbReference type="Pfam" id="PF13406"/>
    </source>
</evidence>
<feature type="active site" evidence="1">
    <location>
        <position position="146"/>
    </location>
</feature>
<evidence type="ECO:0000256" key="2">
    <source>
        <dbReference type="SAM" id="SignalP"/>
    </source>
</evidence>
<reference evidence="4 5" key="1">
    <citation type="journal article" date="2012" name="Int. J. Syst. Evol. Microbiol.">
        <title>Marinomonas hwangdonensis sp. nov., isolated from seawater.</title>
        <authorList>
            <person name="Jung Y.T."/>
            <person name="Oh T.K."/>
            <person name="Yoon J.H."/>
        </authorList>
    </citation>
    <scope>NUCLEOTIDE SEQUENCE [LARGE SCALE GENOMIC DNA]</scope>
    <source>
        <strain evidence="4 5">HDW-15</strain>
    </source>
</reference>
<dbReference type="InterPro" id="IPR043426">
    <property type="entry name" value="MltB-like"/>
</dbReference>
<feature type="chain" id="PRO_5018091008" evidence="2">
    <location>
        <begin position="27"/>
        <end position="351"/>
    </location>
</feature>
<name>A0A3M8Q5S2_9GAMM</name>
<dbReference type="AlphaFoldDB" id="A0A3M8Q5S2"/>
<dbReference type="OrthoDB" id="9772911at2"/>
<gene>
    <name evidence="4" type="primary">mltB</name>
    <name evidence="4" type="ORF">EBI00_08490</name>
</gene>
<dbReference type="EMBL" id="RIZG01000004">
    <property type="protein sequence ID" value="RNF50991.1"/>
    <property type="molecule type" value="Genomic_DNA"/>
</dbReference>
<feature type="domain" description="Transglycosylase SLT" evidence="3">
    <location>
        <begin position="51"/>
        <end position="343"/>
    </location>
</feature>
<dbReference type="FunFam" id="1.10.8.350:FF:000001">
    <property type="entry name" value="Lytic murein transglycosylase B"/>
    <property type="match status" value="1"/>
</dbReference>
<proteinExistence type="predicted"/>
<dbReference type="InterPro" id="IPR031304">
    <property type="entry name" value="SLT_2"/>
</dbReference>
<dbReference type="PANTHER" id="PTHR30163:SF9">
    <property type="entry name" value="MEMBRANE-BOUND LYTIC MUREIN TRANSGLYCOSYLASE B"/>
    <property type="match status" value="1"/>
</dbReference>
<evidence type="ECO:0000313" key="5">
    <source>
        <dbReference type="Proteomes" id="UP000280507"/>
    </source>
</evidence>
<comment type="caution">
    <text evidence="4">The sequence shown here is derived from an EMBL/GenBank/DDBJ whole genome shotgun (WGS) entry which is preliminary data.</text>
</comment>
<dbReference type="Gene3D" id="1.10.530.10">
    <property type="match status" value="1"/>
</dbReference>
<protein>
    <submittedName>
        <fullName evidence="4">Lytic murein transglycosylase B</fullName>
    </submittedName>
</protein>
<dbReference type="InterPro" id="IPR011757">
    <property type="entry name" value="Lytic_transglycosylase_MltB"/>
</dbReference>
<keyword evidence="5" id="KW-1185">Reference proteome</keyword>
<keyword evidence="2" id="KW-0732">Signal</keyword>
<dbReference type="Pfam" id="PF13406">
    <property type="entry name" value="SLT_2"/>
    <property type="match status" value="1"/>
</dbReference>
<dbReference type="SUPFAM" id="SSF53955">
    <property type="entry name" value="Lysozyme-like"/>
    <property type="match status" value="1"/>
</dbReference>